<evidence type="ECO:0000313" key="1">
    <source>
        <dbReference type="EMBL" id="KAJ4440839.1"/>
    </source>
</evidence>
<keyword evidence="2" id="KW-1185">Reference proteome</keyword>
<name>A0ABQ8T451_PERAM</name>
<gene>
    <name evidence="1" type="ORF">ANN_10686</name>
</gene>
<dbReference type="EMBL" id="JAJSOF020000015">
    <property type="protein sequence ID" value="KAJ4440839.1"/>
    <property type="molecule type" value="Genomic_DNA"/>
</dbReference>
<accession>A0ABQ8T451</accession>
<comment type="caution">
    <text evidence="1">The sequence shown here is derived from an EMBL/GenBank/DDBJ whole genome shotgun (WGS) entry which is preliminary data.</text>
</comment>
<sequence length="98" mass="11677">MLRIDDFTHDLVRRTVYECYKSGMSPTVESVTHAMREKTSGTDYEFLYGKRTVRRLLRSMGFLHKTVQRKFTRAEASNIIAWSYSYLEQIRVAFTWLQ</sequence>
<protein>
    <submittedName>
        <fullName evidence="1">Uncharacterized protein</fullName>
    </submittedName>
</protein>
<proteinExistence type="predicted"/>
<reference evidence="1 2" key="1">
    <citation type="journal article" date="2022" name="Allergy">
        <title>Genome assembly and annotation of Periplaneta americana reveal a comprehensive cockroach allergen profile.</title>
        <authorList>
            <person name="Wang L."/>
            <person name="Xiong Q."/>
            <person name="Saelim N."/>
            <person name="Wang L."/>
            <person name="Nong W."/>
            <person name="Wan A.T."/>
            <person name="Shi M."/>
            <person name="Liu X."/>
            <person name="Cao Q."/>
            <person name="Hui J.H.L."/>
            <person name="Sookrung N."/>
            <person name="Leung T.F."/>
            <person name="Tungtrongchitr A."/>
            <person name="Tsui S.K.W."/>
        </authorList>
    </citation>
    <scope>NUCLEOTIDE SEQUENCE [LARGE SCALE GENOMIC DNA]</scope>
    <source>
        <strain evidence="1">PWHHKU_190912</strain>
    </source>
</reference>
<organism evidence="1 2">
    <name type="scientific">Periplaneta americana</name>
    <name type="common">American cockroach</name>
    <name type="synonym">Blatta americana</name>
    <dbReference type="NCBI Taxonomy" id="6978"/>
    <lineage>
        <taxon>Eukaryota</taxon>
        <taxon>Metazoa</taxon>
        <taxon>Ecdysozoa</taxon>
        <taxon>Arthropoda</taxon>
        <taxon>Hexapoda</taxon>
        <taxon>Insecta</taxon>
        <taxon>Pterygota</taxon>
        <taxon>Neoptera</taxon>
        <taxon>Polyneoptera</taxon>
        <taxon>Dictyoptera</taxon>
        <taxon>Blattodea</taxon>
        <taxon>Blattoidea</taxon>
        <taxon>Blattidae</taxon>
        <taxon>Blattinae</taxon>
        <taxon>Periplaneta</taxon>
    </lineage>
</organism>
<evidence type="ECO:0000313" key="2">
    <source>
        <dbReference type="Proteomes" id="UP001148838"/>
    </source>
</evidence>
<dbReference type="Proteomes" id="UP001148838">
    <property type="component" value="Unassembled WGS sequence"/>
</dbReference>